<dbReference type="Proteomes" id="UP000053263">
    <property type="component" value="Unassembled WGS sequence"/>
</dbReference>
<proteinExistence type="predicted"/>
<name>A0A0C9SY55_PLICR</name>
<dbReference type="AlphaFoldDB" id="A0A0C9SY55"/>
<reference evidence="1 2" key="1">
    <citation type="submission" date="2014-06" db="EMBL/GenBank/DDBJ databases">
        <title>Evolutionary Origins and Diversification of the Mycorrhizal Mutualists.</title>
        <authorList>
            <consortium name="DOE Joint Genome Institute"/>
            <consortium name="Mycorrhizal Genomics Consortium"/>
            <person name="Kohler A."/>
            <person name="Kuo A."/>
            <person name="Nagy L.G."/>
            <person name="Floudas D."/>
            <person name="Copeland A."/>
            <person name="Barry K.W."/>
            <person name="Cichocki N."/>
            <person name="Veneault-Fourrey C."/>
            <person name="LaButti K."/>
            <person name="Lindquist E.A."/>
            <person name="Lipzen A."/>
            <person name="Lundell T."/>
            <person name="Morin E."/>
            <person name="Murat C."/>
            <person name="Riley R."/>
            <person name="Ohm R."/>
            <person name="Sun H."/>
            <person name="Tunlid A."/>
            <person name="Henrissat B."/>
            <person name="Grigoriev I.V."/>
            <person name="Hibbett D.S."/>
            <person name="Martin F."/>
        </authorList>
    </citation>
    <scope>NUCLEOTIDE SEQUENCE [LARGE SCALE GENOMIC DNA]</scope>
    <source>
        <strain evidence="1 2">FD-325 SS-3</strain>
    </source>
</reference>
<dbReference type="EMBL" id="KN832569">
    <property type="protein sequence ID" value="KII84800.1"/>
    <property type="molecule type" value="Genomic_DNA"/>
</dbReference>
<protein>
    <submittedName>
        <fullName evidence="1">Uncharacterized protein</fullName>
    </submittedName>
</protein>
<sequence>MSSGMRKRANVAKLTPARRTCSRALRDLNHITGVEGVDTILSAMTLCSVPTH</sequence>
<accession>A0A0C9SY55</accession>
<dbReference type="HOGENOM" id="CLU_3088274_0_0_1"/>
<organism evidence="1 2">
    <name type="scientific">Plicaturopsis crispa FD-325 SS-3</name>
    <dbReference type="NCBI Taxonomy" id="944288"/>
    <lineage>
        <taxon>Eukaryota</taxon>
        <taxon>Fungi</taxon>
        <taxon>Dikarya</taxon>
        <taxon>Basidiomycota</taxon>
        <taxon>Agaricomycotina</taxon>
        <taxon>Agaricomycetes</taxon>
        <taxon>Agaricomycetidae</taxon>
        <taxon>Amylocorticiales</taxon>
        <taxon>Amylocorticiaceae</taxon>
        <taxon>Plicatura</taxon>
        <taxon>Plicaturopsis crispa</taxon>
    </lineage>
</organism>
<gene>
    <name evidence="1" type="ORF">PLICRDRAFT_45605</name>
</gene>
<evidence type="ECO:0000313" key="2">
    <source>
        <dbReference type="Proteomes" id="UP000053263"/>
    </source>
</evidence>
<evidence type="ECO:0000313" key="1">
    <source>
        <dbReference type="EMBL" id="KII84800.1"/>
    </source>
</evidence>
<keyword evidence="2" id="KW-1185">Reference proteome</keyword>